<evidence type="ECO:0000313" key="2">
    <source>
        <dbReference type="Proteomes" id="UP000198211"/>
    </source>
</evidence>
<dbReference type="AlphaFoldDB" id="A0A225VST6"/>
<protein>
    <recommendedName>
        <fullName evidence="3">Bzip transcription factor</fullName>
    </recommendedName>
</protein>
<keyword evidence="2" id="KW-1185">Reference proteome</keyword>
<evidence type="ECO:0000313" key="1">
    <source>
        <dbReference type="EMBL" id="OWZ08601.1"/>
    </source>
</evidence>
<evidence type="ECO:0008006" key="3">
    <source>
        <dbReference type="Google" id="ProtNLM"/>
    </source>
</evidence>
<comment type="caution">
    <text evidence="1">The sequence shown here is derived from an EMBL/GenBank/DDBJ whole genome shotgun (WGS) entry which is preliminary data.</text>
</comment>
<proteinExistence type="predicted"/>
<dbReference type="Proteomes" id="UP000198211">
    <property type="component" value="Unassembled WGS sequence"/>
</dbReference>
<organism evidence="1 2">
    <name type="scientific">Phytophthora megakarya</name>
    <dbReference type="NCBI Taxonomy" id="4795"/>
    <lineage>
        <taxon>Eukaryota</taxon>
        <taxon>Sar</taxon>
        <taxon>Stramenopiles</taxon>
        <taxon>Oomycota</taxon>
        <taxon>Peronosporomycetes</taxon>
        <taxon>Peronosporales</taxon>
        <taxon>Peronosporaceae</taxon>
        <taxon>Phytophthora</taxon>
    </lineage>
</organism>
<dbReference type="OrthoDB" id="127157at2759"/>
<dbReference type="EMBL" id="NBNE01003089">
    <property type="protein sequence ID" value="OWZ08601.1"/>
    <property type="molecule type" value="Genomic_DNA"/>
</dbReference>
<gene>
    <name evidence="1" type="ORF">PHMEG_00018822</name>
</gene>
<accession>A0A225VST6</accession>
<reference evidence="2" key="1">
    <citation type="submission" date="2017-03" db="EMBL/GenBank/DDBJ databases">
        <title>Phytopthora megakarya and P. palmivora, two closely related causual agents of cacao black pod achieved similar genome size and gene model numbers by different mechanisms.</title>
        <authorList>
            <person name="Ali S."/>
            <person name="Shao J."/>
            <person name="Larry D.J."/>
            <person name="Kronmiller B."/>
            <person name="Shen D."/>
            <person name="Strem M.D."/>
            <person name="Melnick R.L."/>
            <person name="Guiltinan M.J."/>
            <person name="Tyler B.M."/>
            <person name="Meinhardt L.W."/>
            <person name="Bailey B.A."/>
        </authorList>
    </citation>
    <scope>NUCLEOTIDE SEQUENCE [LARGE SCALE GENOMIC DNA]</scope>
    <source>
        <strain evidence="2">zdho120</strain>
    </source>
</reference>
<name>A0A225VST6_9STRA</name>
<sequence>MRQRKLVTDLEETNLQLRGEIKRMILQRNTTTCGISSMESVWSVAVEYFRVFKTGLLAPEDSISAVLDSLCVVCCDVLDFLQSNMAPDLDAGTVRGFKALVNNWRVFTKSFQDVQLQLQSLKQISETLLVATTTTTTITISASSMENMFPHLMNKADGTWSPLATMLFGHRFVMHGSVSFHWDNTRNCVVGLISKMDMVSPMLQVLGNLEDVSRVFNGARITPDGNIVVKDV</sequence>